<reference evidence="2" key="2">
    <citation type="journal article" date="2011" name="J. Biotechnol.">
        <title>Genome sequence of B. amyloliquefaciens type strain DSM7(T) reveals differences to plant-associated B. amyloliquefaciens FZB42.</title>
        <authorList>
            <person name="Ruckert C."/>
            <person name="Blom J."/>
            <person name="Chen X."/>
            <person name="Reva O."/>
            <person name="Borriss R."/>
        </authorList>
    </citation>
    <scope>NUCLEOTIDE SEQUENCE [LARGE SCALE GENOMIC DNA]</scope>
    <source>
        <strain evidence="2">DSM 7</strain>
    </source>
</reference>
<dbReference type="Pfam" id="PF06152">
    <property type="entry name" value="Phage_min_cap2"/>
    <property type="match status" value="1"/>
</dbReference>
<keyword evidence="2" id="KW-1185">Reference proteome</keyword>
<name>A0A9P1NGR6_BACAS</name>
<dbReference type="InterPro" id="IPR009319">
    <property type="entry name" value="Phage_A118_VSP1"/>
</dbReference>
<dbReference type="Proteomes" id="UP000006562">
    <property type="component" value="Chromosome"/>
</dbReference>
<accession>A0A9P1NGR6</accession>
<sequence>MPRSPEPQYDYQTNRLAGYYQEAVRDILAELERIDLDNFRRANALATLKSISEILSDLDEKSSAWVKKNVPKAATDGIARALVVLDVAKTVADAEKVVAFNEVNEYMVAAAVADTQSDLLAITQNVDRKTRAAVRKAVSDSMRLNMTKGTNGRRSITDMVRKSLRASVSTGIIDVRGNRWKPEVYADMVVRTKMMETYREAHTNEAVSRGAYYAQISSHGAKDLCRLHEGQIIKLTDDAPGNYPTYDELKATGEIFHPRCKHVISTIRNPSSAV</sequence>
<dbReference type="GO" id="GO:0005198">
    <property type="term" value="F:structural molecule activity"/>
    <property type="evidence" value="ECO:0007669"/>
    <property type="project" value="InterPro"/>
</dbReference>
<evidence type="ECO:0000313" key="1">
    <source>
        <dbReference type="EMBL" id="CBI42067.1"/>
    </source>
</evidence>
<evidence type="ECO:0000313" key="2">
    <source>
        <dbReference type="Proteomes" id="UP000006562"/>
    </source>
</evidence>
<dbReference type="AlphaFoldDB" id="A0A9P1NGR6"/>
<proteinExistence type="predicted"/>
<reference evidence="1 2" key="1">
    <citation type="journal article" date="2011" name="Int. J. Syst. Evol. Microbiol.">
        <title>Relationship of Bacillus amyloliquefaciens clades associated with strains DSM 7T and FZB42T: a proposal for Bacillus amyloliquefaciens subsp. amyloliquefaciens subsp. nov. and Bacillus amyloliquefaciens subsp. plantarum subsp. nov. based on complete genome sequence comparisons.</title>
        <authorList>
            <person name="Borriss R."/>
            <person name="Chen X.H."/>
            <person name="Rueckert C."/>
            <person name="Blom J."/>
            <person name="Becker A."/>
            <person name="Baumgarth B."/>
            <person name="Fan B."/>
            <person name="Pukall R."/>
            <person name="Schumann P."/>
            <person name="Sproer C."/>
            <person name="Junge H."/>
            <person name="Vater J."/>
            <person name="Puhler A."/>
            <person name="Klenk H.P."/>
        </authorList>
    </citation>
    <scope>NUCLEOTIDE SEQUENCE [LARGE SCALE GENOMIC DNA]</scope>
    <source>
        <strain evidence="2">DSM 7</strain>
    </source>
</reference>
<dbReference type="EMBL" id="FN597644">
    <property type="protein sequence ID" value="CBI42067.1"/>
    <property type="molecule type" value="Genomic_DNA"/>
</dbReference>
<organism evidence="1 2">
    <name type="scientific">Bacillus amyloliquefaciens (strain ATCC 23350 / DSM 7 / BCRC 11601 / CCUG 28519 / NBRC 15535 / NRRL B-14393 / F)</name>
    <dbReference type="NCBI Taxonomy" id="692420"/>
    <lineage>
        <taxon>Bacteria</taxon>
        <taxon>Bacillati</taxon>
        <taxon>Bacillota</taxon>
        <taxon>Bacilli</taxon>
        <taxon>Bacillales</taxon>
        <taxon>Bacillaceae</taxon>
        <taxon>Bacillus</taxon>
        <taxon>Bacillus amyloliquefaciens group</taxon>
    </lineage>
</organism>
<evidence type="ECO:0008006" key="3">
    <source>
        <dbReference type="Google" id="ProtNLM"/>
    </source>
</evidence>
<dbReference type="KEGG" id="bao:BAMF_0941"/>
<dbReference type="RefSeq" id="WP_013351562.1">
    <property type="nucleotide sequence ID" value="NC_014551.1"/>
</dbReference>
<gene>
    <name evidence="1" type="ordered locus">BAMF_0941</name>
</gene>
<protein>
    <recommendedName>
        <fullName evidence="3">Minor capsid protein</fullName>
    </recommendedName>
</protein>